<proteinExistence type="predicted"/>
<reference evidence="1 2" key="1">
    <citation type="journal article" date="2021" name="Elife">
        <title>Chloroplast acquisition without the gene transfer in kleptoplastic sea slugs, Plakobranchus ocellatus.</title>
        <authorList>
            <person name="Maeda T."/>
            <person name="Takahashi S."/>
            <person name="Yoshida T."/>
            <person name="Shimamura S."/>
            <person name="Takaki Y."/>
            <person name="Nagai Y."/>
            <person name="Toyoda A."/>
            <person name="Suzuki Y."/>
            <person name="Arimoto A."/>
            <person name="Ishii H."/>
            <person name="Satoh N."/>
            <person name="Nishiyama T."/>
            <person name="Hasebe M."/>
            <person name="Maruyama T."/>
            <person name="Minagawa J."/>
            <person name="Obokata J."/>
            <person name="Shigenobu S."/>
        </authorList>
    </citation>
    <scope>NUCLEOTIDE SEQUENCE [LARGE SCALE GENOMIC DNA]</scope>
</reference>
<sequence>MVPLCGGLTERWSRLLPTALGFQCNRFPLDVPCVRRPGTVAPRGLEPLLQLQVSRSCVVAGTRNIPAMVTASLNRIRSFKIYRKGFAQLDLFNRRR</sequence>
<evidence type="ECO:0000313" key="2">
    <source>
        <dbReference type="Proteomes" id="UP000735302"/>
    </source>
</evidence>
<protein>
    <submittedName>
        <fullName evidence="1">Uncharacterized protein</fullName>
    </submittedName>
</protein>
<comment type="caution">
    <text evidence="1">The sequence shown here is derived from an EMBL/GenBank/DDBJ whole genome shotgun (WGS) entry which is preliminary data.</text>
</comment>
<organism evidence="1 2">
    <name type="scientific">Plakobranchus ocellatus</name>
    <dbReference type="NCBI Taxonomy" id="259542"/>
    <lineage>
        <taxon>Eukaryota</taxon>
        <taxon>Metazoa</taxon>
        <taxon>Spiralia</taxon>
        <taxon>Lophotrochozoa</taxon>
        <taxon>Mollusca</taxon>
        <taxon>Gastropoda</taxon>
        <taxon>Heterobranchia</taxon>
        <taxon>Euthyneura</taxon>
        <taxon>Panpulmonata</taxon>
        <taxon>Sacoglossa</taxon>
        <taxon>Placobranchoidea</taxon>
        <taxon>Plakobranchidae</taxon>
        <taxon>Plakobranchus</taxon>
    </lineage>
</organism>
<gene>
    <name evidence="1" type="ORF">PoB_004219000</name>
</gene>
<dbReference type="EMBL" id="BLXT01004610">
    <property type="protein sequence ID" value="GFO15685.1"/>
    <property type="molecule type" value="Genomic_DNA"/>
</dbReference>
<accession>A0AAV4B530</accession>
<keyword evidence="2" id="KW-1185">Reference proteome</keyword>
<dbReference type="Proteomes" id="UP000735302">
    <property type="component" value="Unassembled WGS sequence"/>
</dbReference>
<dbReference type="AlphaFoldDB" id="A0AAV4B530"/>
<evidence type="ECO:0000313" key="1">
    <source>
        <dbReference type="EMBL" id="GFO15685.1"/>
    </source>
</evidence>
<name>A0AAV4B530_9GAST</name>